<dbReference type="InterPro" id="IPR001322">
    <property type="entry name" value="Lamin_tail_dom"/>
</dbReference>
<dbReference type="Pfam" id="PF00932">
    <property type="entry name" value="LTD"/>
    <property type="match status" value="2"/>
</dbReference>
<feature type="domain" description="LTD" evidence="3">
    <location>
        <begin position="405"/>
        <end position="648"/>
    </location>
</feature>
<dbReference type="NCBIfam" id="TIGR04183">
    <property type="entry name" value="Por_Secre_tail"/>
    <property type="match status" value="1"/>
</dbReference>
<dbReference type="InterPro" id="IPR036415">
    <property type="entry name" value="Lamin_tail_dom_sf"/>
</dbReference>
<evidence type="ECO:0000259" key="3">
    <source>
        <dbReference type="PROSITE" id="PS51841"/>
    </source>
</evidence>
<dbReference type="Proteomes" id="UP000236641">
    <property type="component" value="Unassembled WGS sequence"/>
</dbReference>
<organism evidence="4 5">
    <name type="scientific">Hanstruepera neustonica</name>
    <dbReference type="NCBI Taxonomy" id="1445657"/>
    <lineage>
        <taxon>Bacteria</taxon>
        <taxon>Pseudomonadati</taxon>
        <taxon>Bacteroidota</taxon>
        <taxon>Flavobacteriia</taxon>
        <taxon>Flavobacteriales</taxon>
        <taxon>Flavobacteriaceae</taxon>
        <taxon>Hanstruepera</taxon>
    </lineage>
</organism>
<accession>A0A2K1E475</accession>
<dbReference type="Pfam" id="PF18962">
    <property type="entry name" value="Por_Secre_tail"/>
    <property type="match status" value="1"/>
</dbReference>
<comment type="caution">
    <text evidence="4">The sequence shown here is derived from an EMBL/GenBank/DDBJ whole genome shotgun (WGS) entry which is preliminary data.</text>
</comment>
<dbReference type="SUPFAM" id="SSF74853">
    <property type="entry name" value="Lamin A/C globular tail domain"/>
    <property type="match status" value="2"/>
</dbReference>
<feature type="chain" id="PRO_5014476809" description="LTD domain-containing protein" evidence="2">
    <location>
        <begin position="20"/>
        <end position="669"/>
    </location>
</feature>
<evidence type="ECO:0000256" key="1">
    <source>
        <dbReference type="ARBA" id="ARBA00022729"/>
    </source>
</evidence>
<proteinExistence type="predicted"/>
<reference evidence="4 5" key="1">
    <citation type="submission" date="2018-01" db="EMBL/GenBank/DDBJ databases">
        <title>The draft genome of Hanstruepera neustonica JCM19743.</title>
        <authorList>
            <person name="He R.-H."/>
            <person name="Du Z.-J."/>
        </authorList>
    </citation>
    <scope>NUCLEOTIDE SEQUENCE [LARGE SCALE GENOMIC DNA]</scope>
    <source>
        <strain evidence="4 5">JCM19743</strain>
    </source>
</reference>
<keyword evidence="1 2" id="KW-0732">Signal</keyword>
<sequence length="669" mass="70379">MKKIYFLLFTCLLTAISFAQTSDLYFSMYGEGSSNNKFLEIYNGTGSDVNLDDYAFPNVSNDPTVVGEYEFWNTFPSGFILADGDVFVIAHGSADATILAAADMTFNFLSNGDDGFALVANDGTWNDANTNGTVDAGEMTGFTVLDWLGDFDGDPGSGWDVAGVTAATANHTLTRKTSVCGPNNDWASSAGTDANDSEWIVTDIDSGWDNLGSYVGCSSDPVLTITSPVDGTAFASGTTNVDVSIDVQNFVIGNPGAGIDGHIHWTLNGVSQPMKYNTDPESITVVDGESYTVFMQLVDNSHTPIMPAVEQTVTFSVEFPCDLQVGTITTTCDTETAGVDTYTVSIEYTGGGTSTYIIDTEGFGSVGGDDPSSVTDGTITITGVDEGTNFTITFTGDISDSSCDFTRSITSPACVGGVVCGSYGDIIITEIMQNPNVVNDSEGEWFEVYNTTGAPINMQGWIIKDDASAGEEFVISALIVPANGYAVFGINADMGTNGGVPVDYEYAGISLGNGADGLIIECSGTMIDTVIWDGGTDFPDPTGISMELSLTAFNADDNDIGANWGEGSSPFGGGDLGTPGSANDFTLSVDSFNAAQFNVYPNPVTNGFVNITSTDNNDISVAIFDILGKQVINTNVSNKRVDVSSLKTGIYMMRISQNGNSITKKLVIK</sequence>
<gene>
    <name evidence="4" type="ORF">C1T31_02820</name>
</gene>
<feature type="domain" description="LTD" evidence="3">
    <location>
        <begin position="14"/>
        <end position="127"/>
    </location>
</feature>
<name>A0A2K1E475_9FLAO</name>
<evidence type="ECO:0000313" key="5">
    <source>
        <dbReference type="Proteomes" id="UP000236641"/>
    </source>
</evidence>
<evidence type="ECO:0000313" key="4">
    <source>
        <dbReference type="EMBL" id="PNQ75085.1"/>
    </source>
</evidence>
<dbReference type="InterPro" id="IPR026444">
    <property type="entry name" value="Secre_tail"/>
</dbReference>
<evidence type="ECO:0000256" key="2">
    <source>
        <dbReference type="SAM" id="SignalP"/>
    </source>
</evidence>
<dbReference type="PROSITE" id="PS51841">
    <property type="entry name" value="LTD"/>
    <property type="match status" value="2"/>
</dbReference>
<dbReference type="EMBL" id="POWF01000001">
    <property type="protein sequence ID" value="PNQ75085.1"/>
    <property type="molecule type" value="Genomic_DNA"/>
</dbReference>
<dbReference type="RefSeq" id="WP_103050935.1">
    <property type="nucleotide sequence ID" value="NZ_POWF01000001.1"/>
</dbReference>
<feature type="signal peptide" evidence="2">
    <location>
        <begin position="1"/>
        <end position="19"/>
    </location>
</feature>
<keyword evidence="5" id="KW-1185">Reference proteome</keyword>
<protein>
    <recommendedName>
        <fullName evidence="3">LTD domain-containing protein</fullName>
    </recommendedName>
</protein>
<dbReference type="AlphaFoldDB" id="A0A2K1E475"/>
<dbReference type="OrthoDB" id="1056765at2"/>